<evidence type="ECO:0000313" key="2">
    <source>
        <dbReference type="EMBL" id="CAH1773417.1"/>
    </source>
</evidence>
<dbReference type="Proteomes" id="UP000749559">
    <property type="component" value="Unassembled WGS sequence"/>
</dbReference>
<evidence type="ECO:0000313" key="3">
    <source>
        <dbReference type="Proteomes" id="UP000749559"/>
    </source>
</evidence>
<keyword evidence="3" id="KW-1185">Reference proteome</keyword>
<evidence type="ECO:0000256" key="1">
    <source>
        <dbReference type="SAM" id="MobiDB-lite"/>
    </source>
</evidence>
<protein>
    <submittedName>
        <fullName evidence="2">Uncharacterized protein</fullName>
    </submittedName>
</protein>
<comment type="caution">
    <text evidence="2">The sequence shown here is derived from an EMBL/GenBank/DDBJ whole genome shotgun (WGS) entry which is preliminary data.</text>
</comment>
<feature type="region of interest" description="Disordered" evidence="1">
    <location>
        <begin position="58"/>
        <end position="77"/>
    </location>
</feature>
<feature type="compositionally biased region" description="Basic residues" evidence="1">
    <location>
        <begin position="1"/>
        <end position="12"/>
    </location>
</feature>
<proteinExistence type="predicted"/>
<feature type="compositionally biased region" description="Basic and acidic residues" evidence="1">
    <location>
        <begin position="238"/>
        <end position="261"/>
    </location>
</feature>
<feature type="region of interest" description="Disordered" evidence="1">
    <location>
        <begin position="286"/>
        <end position="353"/>
    </location>
</feature>
<organism evidence="2 3">
    <name type="scientific">Owenia fusiformis</name>
    <name type="common">Polychaete worm</name>
    <dbReference type="NCBI Taxonomy" id="6347"/>
    <lineage>
        <taxon>Eukaryota</taxon>
        <taxon>Metazoa</taxon>
        <taxon>Spiralia</taxon>
        <taxon>Lophotrochozoa</taxon>
        <taxon>Annelida</taxon>
        <taxon>Polychaeta</taxon>
        <taxon>Sedentaria</taxon>
        <taxon>Canalipalpata</taxon>
        <taxon>Sabellida</taxon>
        <taxon>Oweniida</taxon>
        <taxon>Oweniidae</taxon>
        <taxon>Owenia</taxon>
    </lineage>
</organism>
<accession>A0A8S4MXY0</accession>
<reference evidence="2" key="1">
    <citation type="submission" date="2022-03" db="EMBL/GenBank/DDBJ databases">
        <authorList>
            <person name="Martin C."/>
        </authorList>
    </citation>
    <scope>NUCLEOTIDE SEQUENCE</scope>
</reference>
<name>A0A8S4MXY0_OWEFU</name>
<feature type="region of interest" description="Disordered" evidence="1">
    <location>
        <begin position="166"/>
        <end position="206"/>
    </location>
</feature>
<feature type="region of interest" description="Disordered" evidence="1">
    <location>
        <begin position="101"/>
        <end position="120"/>
    </location>
</feature>
<dbReference type="EMBL" id="CAIIXF020000001">
    <property type="protein sequence ID" value="CAH1773417.1"/>
    <property type="molecule type" value="Genomic_DNA"/>
</dbReference>
<gene>
    <name evidence="2" type="ORF">OFUS_LOCUS1018</name>
</gene>
<feature type="compositionally biased region" description="Basic and acidic residues" evidence="1">
    <location>
        <begin position="325"/>
        <end position="336"/>
    </location>
</feature>
<dbReference type="AlphaFoldDB" id="A0A8S4MXY0"/>
<feature type="region of interest" description="Disordered" evidence="1">
    <location>
        <begin position="234"/>
        <end position="265"/>
    </location>
</feature>
<sequence length="353" mass="38873">MSLKTKKERKKQLQTEQSQSALPLILVQNVNKMSIPNSQALDTPVTEAPYMSLFRSSSSYSTSTSTKNKVTKSFSSNPTKVSVKHSVKAVKSTPGCFDTTYLSRSTNNKPLSNSKDPSFESQLVSRTDAFYLDSDTSQTSIEIGIEVSQSTLETSLSDTTDWDDDWSHTVVSSTKSSDIRRGSENSVLKKAKKRERVSSLGTSSLTSTNNAKESILIRGTSELVMAAAAMTGAQVTEEQTRNQNKDMDSEYHPPPAKKESLEMEDGDDECEFMVAADLTLYTNPINSILGAGKSSTKKKNDHKNEEKDMIAADLTKYDSPLAAMDKSHTDRQRQNYDPHGGGHQQGEKHDSKN</sequence>
<feature type="region of interest" description="Disordered" evidence="1">
    <location>
        <begin position="1"/>
        <end position="22"/>
    </location>
</feature>
<feature type="compositionally biased region" description="Low complexity" evidence="1">
    <location>
        <begin position="58"/>
        <end position="76"/>
    </location>
</feature>